<dbReference type="Pfam" id="PF10373">
    <property type="entry name" value="EST1_DNA_bind"/>
    <property type="match status" value="1"/>
</dbReference>
<reference evidence="5" key="2">
    <citation type="submission" date="2023-04" db="EMBL/GenBank/DDBJ databases">
        <authorList>
            <person name="Bruccoleri R.E."/>
            <person name="Oakeley E.J."/>
            <person name="Faust A.-M."/>
            <person name="Dessus-Babus S."/>
            <person name="Altorfer M."/>
            <person name="Burckhardt D."/>
            <person name="Oertli M."/>
            <person name="Naumann U."/>
            <person name="Petersen F."/>
            <person name="Wong J."/>
        </authorList>
    </citation>
    <scope>NUCLEOTIDE SEQUENCE</scope>
    <source>
        <strain evidence="5">GSM-AAB239-AS_SAM_17_03QT</strain>
        <tissue evidence="5">Leaf</tissue>
    </source>
</reference>
<dbReference type="SUPFAM" id="SSF48452">
    <property type="entry name" value="TPR-like"/>
    <property type="match status" value="1"/>
</dbReference>
<dbReference type="InterPro" id="IPR011990">
    <property type="entry name" value="TPR-like_helical_dom_sf"/>
</dbReference>
<feature type="domain" description="DNA/RNA-binding" evidence="3">
    <location>
        <begin position="206"/>
        <end position="538"/>
    </location>
</feature>
<dbReference type="GO" id="GO:0000184">
    <property type="term" value="P:nuclear-transcribed mRNA catabolic process, nonsense-mediated decay"/>
    <property type="evidence" value="ECO:0007669"/>
    <property type="project" value="TreeGrafter"/>
</dbReference>
<dbReference type="GO" id="GO:0042162">
    <property type="term" value="F:telomeric DNA binding"/>
    <property type="evidence" value="ECO:0007669"/>
    <property type="project" value="TreeGrafter"/>
</dbReference>
<protein>
    <submittedName>
        <fullName evidence="5">Protein SMG7-like</fullName>
    </submittedName>
</protein>
<evidence type="ECO:0000313" key="5">
    <source>
        <dbReference type="EMBL" id="KAJ6818553.1"/>
    </source>
</evidence>
<dbReference type="PANTHER" id="PTHR15696">
    <property type="entry name" value="SMG-7 SUPPRESSOR WITH MORPHOLOGICAL EFFECT ON GENITALIA PROTEIN 7"/>
    <property type="match status" value="1"/>
</dbReference>
<organism evidence="5 6">
    <name type="scientific">Iris pallida</name>
    <name type="common">Sweet iris</name>
    <dbReference type="NCBI Taxonomy" id="29817"/>
    <lineage>
        <taxon>Eukaryota</taxon>
        <taxon>Viridiplantae</taxon>
        <taxon>Streptophyta</taxon>
        <taxon>Embryophyta</taxon>
        <taxon>Tracheophyta</taxon>
        <taxon>Spermatophyta</taxon>
        <taxon>Magnoliopsida</taxon>
        <taxon>Liliopsida</taxon>
        <taxon>Asparagales</taxon>
        <taxon>Iridaceae</taxon>
        <taxon>Iridoideae</taxon>
        <taxon>Irideae</taxon>
        <taxon>Iris</taxon>
    </lineage>
</organism>
<dbReference type="GO" id="GO:0005697">
    <property type="term" value="C:telomerase holoenzyme complex"/>
    <property type="evidence" value="ECO:0007669"/>
    <property type="project" value="TreeGrafter"/>
</dbReference>
<sequence length="1012" mass="111869">MMTVPMDNYSASSSWELAELLYKKNLELESGLRKSAQSRVPSDPNTWFQIRENYEAIILEDHDFSQKREVELALWQLHYRKIEEFRAHINAAAKSAGSVASQGGRGPSRPDRVKKIRSVFKSFLSESTGFYHDLILKISAKFGLPLGFFSEGPESRSVLSKDEKKSAEMKKGLMSCHRCLIYLGDLARYKASYGEGDTVNHDYAAASSYYIQAASLCPSSGNPHHQLAILASYSGDDLVSVYRYFRSLAADIPFSTARDNLIIAFEKNRQSFSQLPGKPTPGKTLATRPNGRGRGRGDARVLTKESKGEESPPKERDLDISDVLKSFSSRFVRLNGILFTRTSLETFGEIFSSVINDLLDLLSSGNEDELNFGTGAADNGLVIVRLIAILIFTVHNVNKETEGQSYAEVLQRTVLLQNAFAASFEFAGHIVKRCIQLHNAESSFLLPAILVFIEWLACHPDIADGSDVDEKQSNARSFFWNQCVSLLNKLMLSGLVSVDGDEDETCFFDMSRYDEGETGNRLALWEDFELRGFLPLVPAQLILDFSRKHSFESDGNSKERKSRVQRIFAAGRALTNVVEVDHKAIYFDPCYKKFVIGTKTPVFDDYMHTGLPNEPKSCVTNQVSQVERNQVNQIESTVNQGISKLSIVNHGNEQLKVQLYVDGEDEEEEIVFKPIVGERYPNGNVSSTTYESVQPAQISRKDDWASFGTEVSGAVSKDDWASYGTAISGAVSSIQMPSVLHATSPLNATAPNISQLPVQQMQLNTSKGLMAQEAALSSDLKKFNINGNGMAISHGLRNDSSDLLSAAFQTLLSGQSGFDTINALAGQTRGSTPAIPSNLDSIMPLGMTSNGLPMKLSALPSTSRKNPVSRPVRHSGPPPGFSHVPSKQLDSSSMDSAGLNEQNQLIDDYSWLDGYHSSTTKGLGMENSNNHSGYSYARANTNNTNVFNGAMNFPFPGKQISTVHTPVANEKWHDFQLFENLKAYKDQQVQQTTFIPSLMPEQHQAQSMWSAR</sequence>
<dbReference type="FunFam" id="1.25.40.10:FF:000225">
    <property type="entry name" value="Protein SMG7"/>
    <property type="match status" value="1"/>
</dbReference>
<feature type="region of interest" description="Disordered" evidence="2">
    <location>
        <begin position="272"/>
        <end position="316"/>
    </location>
</feature>
<evidence type="ECO:0000259" key="4">
    <source>
        <dbReference type="Pfam" id="PF10374"/>
    </source>
</evidence>
<accession>A0AAX6FQH3</accession>
<dbReference type="AlphaFoldDB" id="A0AAX6FQH3"/>
<name>A0AAX6FQH3_IRIPA</name>
<dbReference type="Gene3D" id="1.25.40.10">
    <property type="entry name" value="Tetratricopeptide repeat domain"/>
    <property type="match status" value="1"/>
</dbReference>
<keyword evidence="1" id="KW-0677">Repeat</keyword>
<keyword evidence="6" id="KW-1185">Reference proteome</keyword>
<evidence type="ECO:0000256" key="2">
    <source>
        <dbReference type="SAM" id="MobiDB-lite"/>
    </source>
</evidence>
<dbReference type="EMBL" id="JANAVB010027195">
    <property type="protein sequence ID" value="KAJ6818553.1"/>
    <property type="molecule type" value="Genomic_DNA"/>
</dbReference>
<comment type="caution">
    <text evidence="5">The sequence shown here is derived from an EMBL/GenBank/DDBJ whole genome shotgun (WGS) entry which is preliminary data.</text>
</comment>
<dbReference type="Proteomes" id="UP001140949">
    <property type="component" value="Unassembled WGS sequence"/>
</dbReference>
<dbReference type="InterPro" id="IPR045153">
    <property type="entry name" value="Est1/Ebs1-like"/>
</dbReference>
<evidence type="ECO:0000313" key="6">
    <source>
        <dbReference type="Proteomes" id="UP001140949"/>
    </source>
</evidence>
<dbReference type="InterPro" id="IPR019458">
    <property type="entry name" value="Est1-like_N"/>
</dbReference>
<dbReference type="GO" id="GO:0070034">
    <property type="term" value="F:telomerase RNA binding"/>
    <property type="evidence" value="ECO:0007669"/>
    <property type="project" value="TreeGrafter"/>
</dbReference>
<dbReference type="InterPro" id="IPR018834">
    <property type="entry name" value="DNA/RNA-bd_Est1-type"/>
</dbReference>
<dbReference type="PANTHER" id="PTHR15696:SF25">
    <property type="entry name" value="OS08G0305300 PROTEIN"/>
    <property type="match status" value="1"/>
</dbReference>
<reference evidence="5" key="1">
    <citation type="journal article" date="2023" name="GigaByte">
        <title>Genome assembly of the bearded iris, Iris pallida Lam.</title>
        <authorList>
            <person name="Bruccoleri R.E."/>
            <person name="Oakeley E.J."/>
            <person name="Faust A.M.E."/>
            <person name="Altorfer M."/>
            <person name="Dessus-Babus S."/>
            <person name="Burckhardt D."/>
            <person name="Oertli M."/>
            <person name="Naumann U."/>
            <person name="Petersen F."/>
            <person name="Wong J."/>
        </authorList>
    </citation>
    <scope>NUCLEOTIDE SEQUENCE</scope>
    <source>
        <strain evidence="5">GSM-AAB239-AS_SAM_17_03QT</strain>
    </source>
</reference>
<proteinExistence type="predicted"/>
<evidence type="ECO:0000259" key="3">
    <source>
        <dbReference type="Pfam" id="PF10373"/>
    </source>
</evidence>
<feature type="compositionally biased region" description="Basic and acidic residues" evidence="2">
    <location>
        <begin position="295"/>
        <end position="316"/>
    </location>
</feature>
<evidence type="ECO:0000256" key="1">
    <source>
        <dbReference type="ARBA" id="ARBA00022737"/>
    </source>
</evidence>
<feature type="region of interest" description="Disordered" evidence="2">
    <location>
        <begin position="855"/>
        <end position="895"/>
    </location>
</feature>
<gene>
    <name evidence="5" type="ORF">M6B38_406455</name>
</gene>
<feature type="domain" description="Telomerase activating protein Est1-like N-terminal" evidence="4">
    <location>
        <begin position="70"/>
        <end position="193"/>
    </location>
</feature>
<dbReference type="Pfam" id="PF10374">
    <property type="entry name" value="EST1"/>
    <property type="match status" value="1"/>
</dbReference>